<dbReference type="InterPro" id="IPR008334">
    <property type="entry name" value="5'-Nucleotdase_C"/>
</dbReference>
<dbReference type="EMBL" id="CP046401">
    <property type="protein sequence ID" value="QGY47941.1"/>
    <property type="molecule type" value="Genomic_DNA"/>
</dbReference>
<keyword evidence="3" id="KW-1185">Reference proteome</keyword>
<accession>A0A6I6JZB5</accession>
<dbReference type="PANTHER" id="PTHR11575:SF24">
    <property type="entry name" value="5'-NUCLEOTIDASE"/>
    <property type="match status" value="1"/>
</dbReference>
<dbReference type="InterPro" id="IPR036907">
    <property type="entry name" value="5'-Nucleotdase_C_sf"/>
</dbReference>
<dbReference type="PANTHER" id="PTHR11575">
    <property type="entry name" value="5'-NUCLEOTIDASE-RELATED"/>
    <property type="match status" value="1"/>
</dbReference>
<dbReference type="AlphaFoldDB" id="A0A6I6JZB5"/>
<reference evidence="2 3" key="1">
    <citation type="submission" date="2019-11" db="EMBL/GenBank/DDBJ databases">
        <authorList>
            <person name="Zheng R.K."/>
            <person name="Sun C.M."/>
        </authorList>
    </citation>
    <scope>NUCLEOTIDE SEQUENCE [LARGE SCALE GENOMIC DNA]</scope>
    <source>
        <strain evidence="2 3">WC007</strain>
    </source>
</reference>
<dbReference type="Proteomes" id="UP000428260">
    <property type="component" value="Chromosome"/>
</dbReference>
<evidence type="ECO:0000259" key="1">
    <source>
        <dbReference type="Pfam" id="PF02872"/>
    </source>
</evidence>
<sequence length="254" mass="28814">MQQTITYTLLITCVLLLSSCKTHYSKVSYETENLTVSESLNSLDNEVVQIYLPYKSILEKDMNRVISVSETEMEKDKPESLLTNFLADLLIEEGKKEAVREGLGFQPEISFYNYFGILSNIPEGEITVEDIFELMPFENEMVFLRLTGEQIKVFLDIVASNGGDSVGGVRFKISEGKAERILVAGKPLNLNEKYWMVTNDYVANGGSSMQVFTQRLKMINTNKKIRNVIIKHLEDKQEKGEKLTAKTDGRISNE</sequence>
<organism evidence="2 3">
    <name type="scientific">Maribellus comscasis</name>
    <dbReference type="NCBI Taxonomy" id="2681766"/>
    <lineage>
        <taxon>Bacteria</taxon>
        <taxon>Pseudomonadati</taxon>
        <taxon>Bacteroidota</taxon>
        <taxon>Bacteroidia</taxon>
        <taxon>Marinilabiliales</taxon>
        <taxon>Prolixibacteraceae</taxon>
        <taxon>Maribellus</taxon>
    </lineage>
</organism>
<dbReference type="InterPro" id="IPR006179">
    <property type="entry name" value="5_nucleotidase/apyrase"/>
</dbReference>
<dbReference type="SUPFAM" id="SSF55816">
    <property type="entry name" value="5'-nucleotidase (syn. UDP-sugar hydrolase), C-terminal domain"/>
    <property type="match status" value="1"/>
</dbReference>
<gene>
    <name evidence="2" type="ORF">GM418_31075</name>
</gene>
<dbReference type="Gene3D" id="3.90.780.10">
    <property type="entry name" value="5'-Nucleotidase, C-terminal domain"/>
    <property type="match status" value="1"/>
</dbReference>
<dbReference type="GO" id="GO:0016787">
    <property type="term" value="F:hydrolase activity"/>
    <property type="evidence" value="ECO:0007669"/>
    <property type="project" value="InterPro"/>
</dbReference>
<dbReference type="GO" id="GO:0030288">
    <property type="term" value="C:outer membrane-bounded periplasmic space"/>
    <property type="evidence" value="ECO:0007669"/>
    <property type="project" value="TreeGrafter"/>
</dbReference>
<protein>
    <recommendedName>
        <fullName evidence="1">5'-Nucleotidase C-terminal domain-containing protein</fullName>
    </recommendedName>
</protein>
<feature type="domain" description="5'-Nucleotidase C-terminal" evidence="1">
    <location>
        <begin position="74"/>
        <end position="213"/>
    </location>
</feature>
<proteinExistence type="predicted"/>
<dbReference type="PRINTS" id="PR01607">
    <property type="entry name" value="APYRASEFAMLY"/>
</dbReference>
<dbReference type="RefSeq" id="WP_158872260.1">
    <property type="nucleotide sequence ID" value="NZ_CP046401.1"/>
</dbReference>
<dbReference type="KEGG" id="mcos:GM418_31075"/>
<evidence type="ECO:0000313" key="3">
    <source>
        <dbReference type="Proteomes" id="UP000428260"/>
    </source>
</evidence>
<evidence type="ECO:0000313" key="2">
    <source>
        <dbReference type="EMBL" id="QGY47941.1"/>
    </source>
</evidence>
<dbReference type="Pfam" id="PF02872">
    <property type="entry name" value="5_nucleotid_C"/>
    <property type="match status" value="1"/>
</dbReference>
<name>A0A6I6JZB5_9BACT</name>
<dbReference type="GO" id="GO:0009166">
    <property type="term" value="P:nucleotide catabolic process"/>
    <property type="evidence" value="ECO:0007669"/>
    <property type="project" value="InterPro"/>
</dbReference>